<sequence>MHKHILIPTDGTDLSRAAVEHGMLFARATGARVTGIHVIPEFRTFDGEWPGSAGRFSCLWARSYRTAAPYSR</sequence>
<reference evidence="2 3" key="1">
    <citation type="submission" date="2019-03" db="EMBL/GenBank/DDBJ databases">
        <title>Genomic Encyclopedia of Type Strains, Phase IV (KMG-IV): sequencing the most valuable type-strain genomes for metagenomic binning, comparative biology and taxonomic classification.</title>
        <authorList>
            <person name="Goeker M."/>
        </authorList>
    </citation>
    <scope>NUCLEOTIDE SEQUENCE [LARGE SCALE GENOMIC DNA]</scope>
    <source>
        <strain evidence="2 3">DSM 21667</strain>
    </source>
</reference>
<dbReference type="SUPFAM" id="SSF52402">
    <property type="entry name" value="Adenine nucleotide alpha hydrolases-like"/>
    <property type="match status" value="1"/>
</dbReference>
<dbReference type="AlphaFoldDB" id="A0A4R6YT62"/>
<proteinExistence type="predicted"/>
<accession>A0A4R6YT62</accession>
<evidence type="ECO:0000259" key="1">
    <source>
        <dbReference type="Pfam" id="PF00582"/>
    </source>
</evidence>
<dbReference type="Proteomes" id="UP000295293">
    <property type="component" value="Unassembled WGS sequence"/>
</dbReference>
<gene>
    <name evidence="2" type="ORF">DFR29_11055</name>
</gene>
<dbReference type="OrthoDB" id="9792500at2"/>
<organism evidence="2 3">
    <name type="scientific">Tahibacter aquaticus</name>
    <dbReference type="NCBI Taxonomy" id="520092"/>
    <lineage>
        <taxon>Bacteria</taxon>
        <taxon>Pseudomonadati</taxon>
        <taxon>Pseudomonadota</taxon>
        <taxon>Gammaproteobacteria</taxon>
        <taxon>Lysobacterales</taxon>
        <taxon>Rhodanobacteraceae</taxon>
        <taxon>Tahibacter</taxon>
    </lineage>
</organism>
<feature type="domain" description="UspA" evidence="1">
    <location>
        <begin position="1"/>
        <end position="44"/>
    </location>
</feature>
<dbReference type="EMBL" id="SNZH01000010">
    <property type="protein sequence ID" value="TDR41573.1"/>
    <property type="molecule type" value="Genomic_DNA"/>
</dbReference>
<dbReference type="InterPro" id="IPR014729">
    <property type="entry name" value="Rossmann-like_a/b/a_fold"/>
</dbReference>
<protein>
    <submittedName>
        <fullName evidence="2">Universal stress protein family protein</fullName>
    </submittedName>
</protein>
<dbReference type="CDD" id="cd00293">
    <property type="entry name" value="USP-like"/>
    <property type="match status" value="1"/>
</dbReference>
<name>A0A4R6YT62_9GAMM</name>
<comment type="caution">
    <text evidence="2">The sequence shown here is derived from an EMBL/GenBank/DDBJ whole genome shotgun (WGS) entry which is preliminary data.</text>
</comment>
<keyword evidence="3" id="KW-1185">Reference proteome</keyword>
<evidence type="ECO:0000313" key="3">
    <source>
        <dbReference type="Proteomes" id="UP000295293"/>
    </source>
</evidence>
<dbReference type="Pfam" id="PF00582">
    <property type="entry name" value="Usp"/>
    <property type="match status" value="1"/>
</dbReference>
<dbReference type="InterPro" id="IPR006016">
    <property type="entry name" value="UspA"/>
</dbReference>
<evidence type="ECO:0000313" key="2">
    <source>
        <dbReference type="EMBL" id="TDR41573.1"/>
    </source>
</evidence>
<dbReference type="Gene3D" id="3.40.50.620">
    <property type="entry name" value="HUPs"/>
    <property type="match status" value="1"/>
</dbReference>